<gene>
    <name evidence="2" type="ORF">PoB_007245400</name>
</gene>
<sequence length="88" mass="10074">IHSSTMKAVILFTMTILVLMSAARSQDDKPCYPCDPLWPRDYYYPDLDDCSIAWRCRNGELSRFTCPILGQVVDFVAQVKLLTTKLKV</sequence>
<feature type="non-terminal residue" evidence="2">
    <location>
        <position position="1"/>
    </location>
</feature>
<keyword evidence="3" id="KW-1185">Reference proteome</keyword>
<dbReference type="EMBL" id="BLXT01008115">
    <property type="protein sequence ID" value="GFO45949.1"/>
    <property type="molecule type" value="Genomic_DNA"/>
</dbReference>
<protein>
    <submittedName>
        <fullName evidence="2">Uncharacterized protein</fullName>
    </submittedName>
</protein>
<dbReference type="AlphaFoldDB" id="A0AAV4DP61"/>
<reference evidence="2 3" key="1">
    <citation type="journal article" date="2021" name="Elife">
        <title>Chloroplast acquisition without the gene transfer in kleptoplastic sea slugs, Plakobranchus ocellatus.</title>
        <authorList>
            <person name="Maeda T."/>
            <person name="Takahashi S."/>
            <person name="Yoshida T."/>
            <person name="Shimamura S."/>
            <person name="Takaki Y."/>
            <person name="Nagai Y."/>
            <person name="Toyoda A."/>
            <person name="Suzuki Y."/>
            <person name="Arimoto A."/>
            <person name="Ishii H."/>
            <person name="Satoh N."/>
            <person name="Nishiyama T."/>
            <person name="Hasebe M."/>
            <person name="Maruyama T."/>
            <person name="Minagawa J."/>
            <person name="Obokata J."/>
            <person name="Shigenobu S."/>
        </authorList>
    </citation>
    <scope>NUCLEOTIDE SEQUENCE [LARGE SCALE GENOMIC DNA]</scope>
</reference>
<evidence type="ECO:0000313" key="3">
    <source>
        <dbReference type="Proteomes" id="UP000735302"/>
    </source>
</evidence>
<keyword evidence="1" id="KW-0732">Signal</keyword>
<proteinExistence type="predicted"/>
<feature type="chain" id="PRO_5043472687" evidence="1">
    <location>
        <begin position="26"/>
        <end position="88"/>
    </location>
</feature>
<organism evidence="2 3">
    <name type="scientific">Plakobranchus ocellatus</name>
    <dbReference type="NCBI Taxonomy" id="259542"/>
    <lineage>
        <taxon>Eukaryota</taxon>
        <taxon>Metazoa</taxon>
        <taxon>Spiralia</taxon>
        <taxon>Lophotrochozoa</taxon>
        <taxon>Mollusca</taxon>
        <taxon>Gastropoda</taxon>
        <taxon>Heterobranchia</taxon>
        <taxon>Euthyneura</taxon>
        <taxon>Panpulmonata</taxon>
        <taxon>Sacoglossa</taxon>
        <taxon>Placobranchoidea</taxon>
        <taxon>Plakobranchidae</taxon>
        <taxon>Plakobranchus</taxon>
    </lineage>
</organism>
<feature type="signal peptide" evidence="1">
    <location>
        <begin position="1"/>
        <end position="25"/>
    </location>
</feature>
<evidence type="ECO:0000313" key="2">
    <source>
        <dbReference type="EMBL" id="GFO45949.1"/>
    </source>
</evidence>
<comment type="caution">
    <text evidence="2">The sequence shown here is derived from an EMBL/GenBank/DDBJ whole genome shotgun (WGS) entry which is preliminary data.</text>
</comment>
<accession>A0AAV4DP61</accession>
<dbReference type="Proteomes" id="UP000735302">
    <property type="component" value="Unassembled WGS sequence"/>
</dbReference>
<name>A0AAV4DP61_9GAST</name>
<evidence type="ECO:0000256" key="1">
    <source>
        <dbReference type="SAM" id="SignalP"/>
    </source>
</evidence>